<evidence type="ECO:0000313" key="1">
    <source>
        <dbReference type="EMBL" id="TPR25436.1"/>
    </source>
</evidence>
<evidence type="ECO:0000313" key="4">
    <source>
        <dbReference type="Proteomes" id="UP000784700"/>
    </source>
</evidence>
<dbReference type="EMBL" id="QUBG01000011">
    <property type="protein sequence ID" value="TPR42807.1"/>
    <property type="molecule type" value="Genomic_DNA"/>
</dbReference>
<keyword evidence="3" id="KW-1185">Reference proteome</keyword>
<dbReference type="OrthoDB" id="2247035at2"/>
<name>A0A2S2JM39_9LACO</name>
<evidence type="ECO:0000313" key="3">
    <source>
        <dbReference type="Proteomes" id="UP000777560"/>
    </source>
</evidence>
<organism evidence="2 4">
    <name type="scientific">Apilactobacillus micheneri</name>
    <dbReference type="NCBI Taxonomy" id="1899430"/>
    <lineage>
        <taxon>Bacteria</taxon>
        <taxon>Bacillati</taxon>
        <taxon>Bacillota</taxon>
        <taxon>Bacilli</taxon>
        <taxon>Lactobacillales</taxon>
        <taxon>Lactobacillaceae</taxon>
        <taxon>Apilactobacillus</taxon>
    </lineage>
</organism>
<dbReference type="EMBL" id="QUAV01000002">
    <property type="protein sequence ID" value="TPR25436.1"/>
    <property type="molecule type" value="Genomic_DNA"/>
</dbReference>
<accession>A0A2S2JM39</accession>
<gene>
    <name evidence="1" type="ORF">DY114_02220</name>
    <name evidence="2" type="ORF">DY130_07130</name>
</gene>
<proteinExistence type="predicted"/>
<evidence type="ECO:0000313" key="2">
    <source>
        <dbReference type="EMBL" id="TPR42807.1"/>
    </source>
</evidence>
<dbReference type="RefSeq" id="WP_105964475.1">
    <property type="nucleotide sequence ID" value="NZ_BAABXB010000097.1"/>
</dbReference>
<dbReference type="GeneID" id="58107878"/>
<sequence>MAELKIGDYISAPRFGYLKHDFAGTVDKIYENSVMVLINEHHKDDDVVINEYNQRAIVSKKKAKIAKK</sequence>
<dbReference type="Proteomes" id="UP000784700">
    <property type="component" value="Unassembled WGS sequence"/>
</dbReference>
<comment type="caution">
    <text evidence="2">The sequence shown here is derived from an EMBL/GenBank/DDBJ whole genome shotgun (WGS) entry which is preliminary data.</text>
</comment>
<dbReference type="Proteomes" id="UP000777560">
    <property type="component" value="Unassembled WGS sequence"/>
</dbReference>
<protein>
    <submittedName>
        <fullName evidence="2">DUF2187 domain-containing protein</fullName>
    </submittedName>
</protein>
<dbReference type="AlphaFoldDB" id="A0A2S2JM39"/>
<reference evidence="2 3" key="1">
    <citation type="submission" date="2018-08" db="EMBL/GenBank/DDBJ databases">
        <title>Comparative genomics of wild bee and flower associated Lactobacillus reveals potential adaptation to the bee host.</title>
        <authorList>
            <person name="Vuong H.Q."/>
            <person name="Mcfrederick Q.S."/>
        </authorList>
    </citation>
    <scope>NUCLEOTIDE SEQUENCE</scope>
    <source>
        <strain evidence="1 3">HV_13</strain>
        <strain evidence="2">HV_63</strain>
    </source>
</reference>